<dbReference type="RefSeq" id="WP_096432220.1">
    <property type="nucleotide sequence ID" value="NZ_AP018042.1"/>
</dbReference>
<dbReference type="InterPro" id="IPR056362">
    <property type="entry name" value="AtuA-like_ferredoxin_dom"/>
</dbReference>
<keyword evidence="4" id="KW-1185">Reference proteome</keyword>
<sequence>MKDKIRIANAGGFWGDDLGVLRRQLEGGDVDYISSDFLAEVTMSILRKQQLKNESLGYVTDFVDQIVDVADLMKEKGVRMITNAGGINPIGCARKILSELKKKGITIKIAVVEGDNIIERIDEFYPAKTSFKNMDTGDDFKDIFENIQSANIYLGVPPLLKALASGADLILAGRVTDTSVTMAPMIYELGWKLDDWDKLASGLIAGHIIECGAQSTGGNFTDWQKVKRWDNMGYPIVEMNKNGEFTVYKHENTGGLISIDTIREQLVYEMGNPAQYISPDVVADFSQLVLKEQGENRVLVKNAKGHPSTPYLKVSMAFEDGYKATSSIVISGGKVLLKAQEFEKIFWQRLKHSYLKKNTEFVGYNACHQHLAEDINPNEILLRLSVYDTDVSKIKDFSMSIAPLILSGPPGVAVIGGRARMQQVITYWPTLIPKTCISSMVYVLDKEGEIKETSEIPSVLGNEQELVATQSSNSYHDNVKKEKGRKMCAVPFRDICLARSGDKGDTVNVGVLARSKEVYEFLKTELTSERITNMFFGLSKGKVTRFEIDNLMALNFLLEEALDGGGTKSLMIDAQGKMFASALLNQEVVVPDDVLATILSGEFQK</sequence>
<reference evidence="3 4" key="1">
    <citation type="journal article" date="2018" name="Mar. Genomics">
        <title>Complete genome sequence of Marinifilaceae bacterium strain SPP2, isolated from the Antarctic marine sediment.</title>
        <authorList>
            <person name="Watanabe M."/>
            <person name="Kojima H."/>
            <person name="Fukui M."/>
        </authorList>
    </citation>
    <scope>NUCLEOTIDE SEQUENCE [LARGE SCALE GENOMIC DNA]</scope>
    <source>
        <strain evidence="3 4">SPP2</strain>
    </source>
</reference>
<accession>A0A1Y1CP14</accession>
<dbReference type="AlphaFoldDB" id="A0A1Y1CP14"/>
<name>A0A1Y1CP14_9BACT</name>
<gene>
    <name evidence="3" type="ORF">ALGA_3865</name>
</gene>
<dbReference type="KEGG" id="mbas:ALGA_3865"/>
<dbReference type="InterPro" id="IPR010839">
    <property type="entry name" value="AtuA_N"/>
</dbReference>
<organism evidence="3 4">
    <name type="scientific">Labilibaculum antarcticum</name>
    <dbReference type="NCBI Taxonomy" id="1717717"/>
    <lineage>
        <taxon>Bacteria</taxon>
        <taxon>Pseudomonadati</taxon>
        <taxon>Bacteroidota</taxon>
        <taxon>Bacteroidia</taxon>
        <taxon>Marinilabiliales</taxon>
        <taxon>Marinifilaceae</taxon>
        <taxon>Labilibaculum</taxon>
    </lineage>
</organism>
<dbReference type="Proteomes" id="UP000218267">
    <property type="component" value="Chromosome"/>
</dbReference>
<evidence type="ECO:0000259" key="1">
    <source>
        <dbReference type="Pfam" id="PF07287"/>
    </source>
</evidence>
<dbReference type="PANTHER" id="PTHR47708">
    <property type="match status" value="1"/>
</dbReference>
<evidence type="ECO:0000313" key="4">
    <source>
        <dbReference type="Proteomes" id="UP000218267"/>
    </source>
</evidence>
<proteinExistence type="predicted"/>
<feature type="domain" description="AtuA-like ferredoxin-fold" evidence="2">
    <location>
        <begin position="491"/>
        <end position="588"/>
    </location>
</feature>
<dbReference type="OrthoDB" id="9763456at2"/>
<dbReference type="EMBL" id="AP018042">
    <property type="protein sequence ID" value="BAX82157.1"/>
    <property type="molecule type" value="Genomic_DNA"/>
</dbReference>
<reference evidence="4" key="2">
    <citation type="journal article" date="2020" name="Antonie Van Leeuwenhoek">
        <title>Labilibaculum antarcticum sp. nov., a novel facultative anaerobic, psychrotorelant bacterium isolated from marine sediment of Antarctica.</title>
        <authorList>
            <person name="Watanabe M."/>
            <person name="Kojima H."/>
            <person name="Fukui M."/>
        </authorList>
    </citation>
    <scope>NUCLEOTIDE SEQUENCE [LARGE SCALE GENOMIC DNA]</scope>
    <source>
        <strain evidence="4">SPP2</strain>
    </source>
</reference>
<dbReference type="Pfam" id="PF23544">
    <property type="entry name" value="AtuA_ferredoxin"/>
    <property type="match status" value="1"/>
</dbReference>
<dbReference type="PANTHER" id="PTHR47708:SF2">
    <property type="entry name" value="SI:CH73-132F6.5"/>
    <property type="match status" value="1"/>
</dbReference>
<evidence type="ECO:0000259" key="2">
    <source>
        <dbReference type="Pfam" id="PF23544"/>
    </source>
</evidence>
<feature type="domain" description="Acyclic terpene utilisation N-terminal" evidence="1">
    <location>
        <begin position="5"/>
        <end position="440"/>
    </location>
</feature>
<protein>
    <submittedName>
        <fullName evidence="3">ATPase</fullName>
    </submittedName>
</protein>
<evidence type="ECO:0000313" key="3">
    <source>
        <dbReference type="EMBL" id="BAX82157.1"/>
    </source>
</evidence>
<dbReference type="Pfam" id="PF07287">
    <property type="entry name" value="AtuA"/>
    <property type="match status" value="1"/>
</dbReference>